<evidence type="ECO:0000313" key="3">
    <source>
        <dbReference type="EMBL" id="MCI4681897.1"/>
    </source>
</evidence>
<dbReference type="Pfam" id="PF00188">
    <property type="entry name" value="CAP"/>
    <property type="match status" value="1"/>
</dbReference>
<feature type="signal peptide" evidence="1">
    <location>
        <begin position="1"/>
        <end position="28"/>
    </location>
</feature>
<dbReference type="CDD" id="cd05379">
    <property type="entry name" value="CAP_bacterial"/>
    <property type="match status" value="1"/>
</dbReference>
<sequence>MPRLSFPAVRFALAAAPFCLLLAGCAETAPPARPEAGLFQSMAEPGATLDVRAARDMISLYRRNHGLSDVTIDPGLTAQAKAQSDAMAARDKLSHELSGTLTQRLDRAGYEKNKAVENVSAGYDTMAEAFSGWRQSPPHNANLLAPGMKRMGIAAAYNPKSRYKVFWTLDMAN</sequence>
<name>A0ABS9Z2Q7_9HYPH</name>
<dbReference type="EMBL" id="JAIVFP010000001">
    <property type="protein sequence ID" value="MCI4681897.1"/>
    <property type="molecule type" value="Genomic_DNA"/>
</dbReference>
<evidence type="ECO:0000259" key="2">
    <source>
        <dbReference type="Pfam" id="PF00188"/>
    </source>
</evidence>
<proteinExistence type="predicted"/>
<accession>A0ABS9Z2Q7</accession>
<keyword evidence="1" id="KW-0732">Signal</keyword>
<feature type="chain" id="PRO_5047096205" evidence="1">
    <location>
        <begin position="29"/>
        <end position="173"/>
    </location>
</feature>
<dbReference type="InterPro" id="IPR035940">
    <property type="entry name" value="CAP_sf"/>
</dbReference>
<dbReference type="PANTHER" id="PTHR31157:SF1">
    <property type="entry name" value="SCP DOMAIN-CONTAINING PROTEIN"/>
    <property type="match status" value="1"/>
</dbReference>
<protein>
    <submittedName>
        <fullName evidence="3">CAP domain-containing protein</fullName>
    </submittedName>
</protein>
<dbReference type="SUPFAM" id="SSF55797">
    <property type="entry name" value="PR-1-like"/>
    <property type="match status" value="1"/>
</dbReference>
<evidence type="ECO:0000256" key="1">
    <source>
        <dbReference type="SAM" id="SignalP"/>
    </source>
</evidence>
<comment type="caution">
    <text evidence="3">The sequence shown here is derived from an EMBL/GenBank/DDBJ whole genome shotgun (WGS) entry which is preliminary data.</text>
</comment>
<organism evidence="3 4">
    <name type="scientific">Candidatus Rhodoblastus alkanivorans</name>
    <dbReference type="NCBI Taxonomy" id="2954117"/>
    <lineage>
        <taxon>Bacteria</taxon>
        <taxon>Pseudomonadati</taxon>
        <taxon>Pseudomonadota</taxon>
        <taxon>Alphaproteobacteria</taxon>
        <taxon>Hyphomicrobiales</taxon>
        <taxon>Rhodoblastaceae</taxon>
        <taxon>Rhodoblastus</taxon>
    </lineage>
</organism>
<evidence type="ECO:0000313" key="4">
    <source>
        <dbReference type="Proteomes" id="UP001139104"/>
    </source>
</evidence>
<feature type="domain" description="SCP" evidence="2">
    <location>
        <begin position="57"/>
        <end position="170"/>
    </location>
</feature>
<gene>
    <name evidence="3" type="ORF">K2U94_03820</name>
</gene>
<dbReference type="InterPro" id="IPR014044">
    <property type="entry name" value="CAP_dom"/>
</dbReference>
<dbReference type="PROSITE" id="PS51257">
    <property type="entry name" value="PROKAR_LIPOPROTEIN"/>
    <property type="match status" value="1"/>
</dbReference>
<dbReference type="RefSeq" id="WP_243065938.1">
    <property type="nucleotide sequence ID" value="NZ_JAIVFK010000003.1"/>
</dbReference>
<reference evidence="3" key="1">
    <citation type="journal article" date="2022" name="ISME J.">
        <title>Identification of active gaseous-alkane degraders at natural gas seeps.</title>
        <authorList>
            <person name="Farhan Ul Haque M."/>
            <person name="Hernandez M."/>
            <person name="Crombie A.T."/>
            <person name="Murrell J.C."/>
        </authorList>
    </citation>
    <scope>NUCLEOTIDE SEQUENCE</scope>
    <source>
        <strain evidence="3">PC2</strain>
    </source>
</reference>
<dbReference type="Proteomes" id="UP001139104">
    <property type="component" value="Unassembled WGS sequence"/>
</dbReference>
<dbReference type="PANTHER" id="PTHR31157">
    <property type="entry name" value="SCP DOMAIN-CONTAINING PROTEIN"/>
    <property type="match status" value="1"/>
</dbReference>
<keyword evidence="4" id="KW-1185">Reference proteome</keyword>
<dbReference type="Gene3D" id="3.40.33.10">
    <property type="entry name" value="CAP"/>
    <property type="match status" value="1"/>
</dbReference>